<keyword evidence="1" id="KW-0479">Metal-binding</keyword>
<keyword evidence="5" id="KW-1185">Reference proteome</keyword>
<keyword evidence="1" id="KW-0863">Zinc-finger</keyword>
<dbReference type="Pfam" id="PF06209">
    <property type="entry name" value="COBRA1"/>
    <property type="match status" value="1"/>
</dbReference>
<keyword evidence="1" id="KW-0862">Zinc</keyword>
<dbReference type="InterPro" id="IPR001878">
    <property type="entry name" value="Znf_CCHC"/>
</dbReference>
<feature type="compositionally biased region" description="Basic residues" evidence="2">
    <location>
        <begin position="739"/>
        <end position="760"/>
    </location>
</feature>
<dbReference type="GO" id="GO:0003676">
    <property type="term" value="F:nucleic acid binding"/>
    <property type="evidence" value="ECO:0007669"/>
    <property type="project" value="InterPro"/>
</dbReference>
<organism evidence="4 5">
    <name type="scientific">Ancylostoma caninum</name>
    <name type="common">Dog hookworm</name>
    <dbReference type="NCBI Taxonomy" id="29170"/>
    <lineage>
        <taxon>Eukaryota</taxon>
        <taxon>Metazoa</taxon>
        <taxon>Ecdysozoa</taxon>
        <taxon>Nematoda</taxon>
        <taxon>Chromadorea</taxon>
        <taxon>Rhabditida</taxon>
        <taxon>Rhabditina</taxon>
        <taxon>Rhabditomorpha</taxon>
        <taxon>Strongyloidea</taxon>
        <taxon>Ancylostomatidae</taxon>
        <taxon>Ancylostomatinae</taxon>
        <taxon>Ancylostoma</taxon>
    </lineage>
</organism>
<feature type="region of interest" description="Disordered" evidence="2">
    <location>
        <begin position="719"/>
        <end position="801"/>
    </location>
</feature>
<dbReference type="AlphaFoldDB" id="A0A368H4C3"/>
<evidence type="ECO:0000256" key="2">
    <source>
        <dbReference type="SAM" id="MobiDB-lite"/>
    </source>
</evidence>
<feature type="domain" description="CCHC-type" evidence="3">
    <location>
        <begin position="692"/>
        <end position="707"/>
    </location>
</feature>
<dbReference type="InterPro" id="IPR010405">
    <property type="entry name" value="COBRA1"/>
</dbReference>
<gene>
    <name evidence="4" type="ORF">ANCCAN_03231</name>
</gene>
<evidence type="ECO:0000256" key="1">
    <source>
        <dbReference type="PROSITE-ProRule" id="PRU00047"/>
    </source>
</evidence>
<evidence type="ECO:0000259" key="3">
    <source>
        <dbReference type="PROSITE" id="PS50158"/>
    </source>
</evidence>
<feature type="compositionally biased region" description="Basic residues" evidence="2">
    <location>
        <begin position="773"/>
        <end position="785"/>
    </location>
</feature>
<evidence type="ECO:0000313" key="5">
    <source>
        <dbReference type="Proteomes" id="UP000252519"/>
    </source>
</evidence>
<protein>
    <submittedName>
        <fullName evidence="4">Cofactor of BRCA1</fullName>
    </submittedName>
</protein>
<dbReference type="Proteomes" id="UP000252519">
    <property type="component" value="Unassembled WGS sequence"/>
</dbReference>
<comment type="caution">
    <text evidence="4">The sequence shown here is derived from an EMBL/GenBank/DDBJ whole genome shotgun (WGS) entry which is preliminary data.</text>
</comment>
<sequence>MASGSAKALENHALLGTAKLRQSLTKTRKVNTLINAVKRFQDENGIKMDTLPPALQLLDLHKIKRHDLYEQAAMDISEHVVARIRALGENASPESIKKLEEQLEKCFEMFPLPQFRQIVLENLKQLPKIPEKYLDIIMGDRDFYDACPLIVQQQIWLRNNDLFVEAFRPLIESYLKKKEDLLLSVEPSNTNFFTFETTKARRQWQEIKDLIKFCGNHEELFKSMTAYIRELFATTGNAMLCSLRYELIMAAHDAGIENLVKSDPCHDFAWCMEACMRDKHLESHQTTRLRHMLDAFPKSSHESVVDLAMIAGDVHVTHFFCSLAVKKLRDSGGAHLPRDMPSVVVMMRVLSYGCAAKDLVSKKIQPAEVLDSVFINRFLPEFQTLMVEDCTRAEMLRNKKDLGEELDLSNLLTKPSDQLITFLKASRLAALLWYHCCLDMLPSKKRIGDLRGLARYMEVLPLLRDNIICSGVWCHLIFHRLIHSNQYEAALADPAIYAAVIDQLLLKNLLVDRCVKYQLFKLISQIGFIWGQPHCMTIMRDFDVDFFKSANHPDMDYFIEEYNKLRERIIPKPIETVVEPDVEQASPTKATPMGPPVAPIGSASPAPALHYNMFSDFNFDKTSTATNVQQRESMSNPNLEPLPYRRPFGGPGSSTSRTLAELAASVAAPQDEDAFVDVTGLAKVRQTVTGACRKCGYPGHLPFQCRNYIQLKPGQSTVIDVSSTSSDTSDGETPLVEKTKKKHKKKKDKKEEKKKKRHRKDSSSSSDSDDSHRKKKKKKRKRRHSSSSSDGHGKSKKKKKH</sequence>
<dbReference type="PROSITE" id="PS50158">
    <property type="entry name" value="ZF_CCHC"/>
    <property type="match status" value="1"/>
</dbReference>
<dbReference type="GO" id="GO:0034244">
    <property type="term" value="P:negative regulation of transcription elongation by RNA polymerase II"/>
    <property type="evidence" value="ECO:0007669"/>
    <property type="project" value="TreeGrafter"/>
</dbReference>
<dbReference type="PANTHER" id="PTHR13503">
    <property type="entry name" value="NEGATIVE ELONGATION FACTOR COMPLEX MEMBER B"/>
    <property type="match status" value="1"/>
</dbReference>
<dbReference type="PANTHER" id="PTHR13503:SF3">
    <property type="entry name" value="NEGATIVE ELONGATION FACTOR B"/>
    <property type="match status" value="1"/>
</dbReference>
<dbReference type="GO" id="GO:0008270">
    <property type="term" value="F:zinc ion binding"/>
    <property type="evidence" value="ECO:0007669"/>
    <property type="project" value="UniProtKB-KW"/>
</dbReference>
<evidence type="ECO:0000313" key="4">
    <source>
        <dbReference type="EMBL" id="RCN50618.1"/>
    </source>
</evidence>
<accession>A0A368H4C3</accession>
<dbReference type="STRING" id="29170.A0A368H4C3"/>
<proteinExistence type="predicted"/>
<reference evidence="4 5" key="1">
    <citation type="submission" date="2014-10" db="EMBL/GenBank/DDBJ databases">
        <title>Draft genome of the hookworm Ancylostoma caninum.</title>
        <authorList>
            <person name="Mitreva M."/>
        </authorList>
    </citation>
    <scope>NUCLEOTIDE SEQUENCE [LARGE SCALE GENOMIC DNA]</scope>
    <source>
        <strain evidence="4 5">Baltimore</strain>
    </source>
</reference>
<dbReference type="GO" id="GO:0032021">
    <property type="term" value="C:NELF complex"/>
    <property type="evidence" value="ECO:0007669"/>
    <property type="project" value="TreeGrafter"/>
</dbReference>
<feature type="compositionally biased region" description="Low complexity" evidence="2">
    <location>
        <begin position="719"/>
        <end position="728"/>
    </location>
</feature>
<name>A0A368H4C3_ANCCA</name>
<dbReference type="EMBL" id="JOJR01000021">
    <property type="protein sequence ID" value="RCN50618.1"/>
    <property type="molecule type" value="Genomic_DNA"/>
</dbReference>
<dbReference type="OrthoDB" id="5548359at2759"/>